<evidence type="ECO:0000313" key="2">
    <source>
        <dbReference type="EMBL" id="CAD9213189.1"/>
    </source>
</evidence>
<dbReference type="InterPro" id="IPR009563">
    <property type="entry name" value="SSSCA1"/>
</dbReference>
<name>A0A7S1X7J6_9CHLO</name>
<dbReference type="EMBL" id="HBGG01029724">
    <property type="protein sequence ID" value="CAD9213189.1"/>
    <property type="molecule type" value="Transcribed_RNA"/>
</dbReference>
<gene>
    <name evidence="2" type="ORF">TCHU04912_LOCUS15428</name>
</gene>
<dbReference type="AlphaFoldDB" id="A0A7S1X7J6"/>
<evidence type="ECO:0000256" key="1">
    <source>
        <dbReference type="SAM" id="MobiDB-lite"/>
    </source>
</evidence>
<proteinExistence type="predicted"/>
<dbReference type="InterPro" id="IPR051888">
    <property type="entry name" value="UPF0148_domain"/>
</dbReference>
<dbReference type="Pfam" id="PF06677">
    <property type="entry name" value="Auto_anti-p27"/>
    <property type="match status" value="1"/>
</dbReference>
<sequence>MLQGWTLLGIHCPRCKQPLVRNKQRKMYCAGCSMWVLTEEEARQVKQTPAPSEAGEEGHLAASPHPQTLQPQPSPSAPAAAAAEGVRSGGDPLADASAAIMEKLSQAAAHLRDLPPSDPVRCEAYVALIRSCGAALGELQELSAKHRRIN</sequence>
<dbReference type="PANTHER" id="PTHR16537">
    <property type="entry name" value="SJOEGREN SYNDROME/SCLERODERMA AUTOANTIGEN 1"/>
    <property type="match status" value="1"/>
</dbReference>
<protein>
    <submittedName>
        <fullName evidence="2">Uncharacterized protein</fullName>
    </submittedName>
</protein>
<feature type="region of interest" description="Disordered" evidence="1">
    <location>
        <begin position="42"/>
        <end position="94"/>
    </location>
</feature>
<dbReference type="PANTHER" id="PTHR16537:SF1">
    <property type="entry name" value="PROTEIN ZNRD2"/>
    <property type="match status" value="1"/>
</dbReference>
<reference evidence="2" key="1">
    <citation type="submission" date="2021-01" db="EMBL/GenBank/DDBJ databases">
        <authorList>
            <person name="Corre E."/>
            <person name="Pelletier E."/>
            <person name="Niang G."/>
            <person name="Scheremetjew M."/>
            <person name="Finn R."/>
            <person name="Kale V."/>
            <person name="Holt S."/>
            <person name="Cochrane G."/>
            <person name="Meng A."/>
            <person name="Brown T."/>
            <person name="Cohen L."/>
        </authorList>
    </citation>
    <scope>NUCLEOTIDE SEQUENCE</scope>
    <source>
        <strain evidence="2">PLY429</strain>
    </source>
</reference>
<feature type="compositionally biased region" description="Low complexity" evidence="1">
    <location>
        <begin position="63"/>
        <end position="83"/>
    </location>
</feature>
<accession>A0A7S1X7J6</accession>
<organism evidence="2">
    <name type="scientific">Tetraselmis chuii</name>
    <dbReference type="NCBI Taxonomy" id="63592"/>
    <lineage>
        <taxon>Eukaryota</taxon>
        <taxon>Viridiplantae</taxon>
        <taxon>Chlorophyta</taxon>
        <taxon>core chlorophytes</taxon>
        <taxon>Chlorodendrophyceae</taxon>
        <taxon>Chlorodendrales</taxon>
        <taxon>Chlorodendraceae</taxon>
        <taxon>Tetraselmis</taxon>
    </lineage>
</organism>